<evidence type="ECO:0000313" key="1">
    <source>
        <dbReference type="EMBL" id="AMU89136.1"/>
    </source>
</evidence>
<keyword evidence="2" id="KW-1185">Reference proteome</keyword>
<reference evidence="1 2" key="2">
    <citation type="journal article" date="2016" name="Genome Announc.">
        <title>Complete Genome Sequence of Sphingopyxis macrogoltabida Strain 203N (NBRC 111659), a Polyethylene Glycol Degrader.</title>
        <authorList>
            <person name="Ohtsubo Y."/>
            <person name="Nonoyama S."/>
            <person name="Nagata Y."/>
            <person name="Numata M."/>
            <person name="Tsuchikane K."/>
            <person name="Hosoyama A."/>
            <person name="Yamazoe A."/>
            <person name="Tsuda M."/>
            <person name="Fujita N."/>
            <person name="Kawai F."/>
        </authorList>
    </citation>
    <scope>NUCLEOTIDE SEQUENCE [LARGE SCALE GENOMIC DNA]</scope>
    <source>
        <strain evidence="1 2">203N</strain>
    </source>
</reference>
<gene>
    <name evidence="1" type="ORF">ATM17_08805</name>
</gene>
<proteinExistence type="predicted"/>
<organism evidence="1 2">
    <name type="scientific">Sphingopyxis macrogoltabida</name>
    <name type="common">Sphingomonas macrogoltabidus</name>
    <dbReference type="NCBI Taxonomy" id="33050"/>
    <lineage>
        <taxon>Bacteria</taxon>
        <taxon>Pseudomonadati</taxon>
        <taxon>Pseudomonadota</taxon>
        <taxon>Alphaproteobacteria</taxon>
        <taxon>Sphingomonadales</taxon>
        <taxon>Sphingomonadaceae</taxon>
        <taxon>Sphingopyxis</taxon>
    </lineage>
</organism>
<name>A0AAC8YZL2_SPHMC</name>
<accession>A0AAC8YZL2</accession>
<reference evidence="2" key="1">
    <citation type="submission" date="2015-11" db="EMBL/GenBank/DDBJ databases">
        <title>Complete genome sequence of a polyethylene-glycol degrader Sphingopyxis macrogoltabida 203N (NBRC 111659).</title>
        <authorList>
            <person name="Yoshiyuki O."/>
            <person name="Shouta N."/>
            <person name="Nagata Y."/>
            <person name="Numata M."/>
            <person name="Tsuchikane K."/>
            <person name="Hosoyama A."/>
            <person name="Yamazoe A."/>
            <person name="Tsuda M."/>
            <person name="Fujita N."/>
            <person name="Kawai F."/>
        </authorList>
    </citation>
    <scope>NUCLEOTIDE SEQUENCE [LARGE SCALE GENOMIC DNA]</scope>
    <source>
        <strain evidence="2">203N</strain>
    </source>
</reference>
<dbReference type="KEGG" id="smaz:LH19_11025"/>
<dbReference type="EMBL" id="CP013344">
    <property type="protein sequence ID" value="AMU89136.1"/>
    <property type="molecule type" value="Genomic_DNA"/>
</dbReference>
<dbReference type="RefSeq" id="WP_054727797.1">
    <property type="nucleotide sequence ID" value="NZ_CP009429.1"/>
</dbReference>
<protein>
    <submittedName>
        <fullName evidence="1">CopG family transcriptional regulator</fullName>
    </submittedName>
</protein>
<sequence>MSRAHIKQTFRLDAGLVRSLEDRARQRGTTKTEVVEAALTALLLPQDQDRAEALLIRRLDRLVRLLERLEWHTDLTNETLALFVRHWLTSTTPLPDNALAAAQATGKRRWEGFVDALAKRMDGGAKLAAELSRGEAQSDPARK</sequence>
<evidence type="ECO:0000313" key="2">
    <source>
        <dbReference type="Proteomes" id="UP000076088"/>
    </source>
</evidence>
<dbReference type="Proteomes" id="UP000076088">
    <property type="component" value="Chromosome"/>
</dbReference>
<dbReference type="AlphaFoldDB" id="A0AAC8YZL2"/>